<proteinExistence type="predicted"/>
<organism evidence="5 6">
    <name type="scientific">Funneliformis caledonium</name>
    <dbReference type="NCBI Taxonomy" id="1117310"/>
    <lineage>
        <taxon>Eukaryota</taxon>
        <taxon>Fungi</taxon>
        <taxon>Fungi incertae sedis</taxon>
        <taxon>Mucoromycota</taxon>
        <taxon>Glomeromycotina</taxon>
        <taxon>Glomeromycetes</taxon>
        <taxon>Glomerales</taxon>
        <taxon>Glomeraceae</taxon>
        <taxon>Funneliformis</taxon>
    </lineage>
</organism>
<accession>A0A9N9N459</accession>
<keyword evidence="3" id="KW-0812">Transmembrane</keyword>
<sequence length="453" mass="50707">MSKTKTIYIILWLLIQLLIEVNSQTNPFIPIQRYGHTATIIDSKIYFLGGRDVVDTDRSGREFFYFEVSGPFNTQNILWHDLTNINTVPAHLSAASVKGGINNKNLFLYGGVEYYKATMSLVYTFDTLSNSWSIPKITGDNVIRKDNLKGIVDDKGKLYLFGGRYNGTILNDMLILDTISLTWKIGSSINAPSPRDVYGAVYISKQFIVYLGGYYATSYIDGVSLSLKEIYYYDMIGNLWLTRVTTGTIPSDRDSFSAVLGLDGQQVIIFGGTNALNNLKPQDTLYVLNLLNYEWSIPKVSGLIPGSRYWHEANVIGRYMVISFGFGYDSNVDNDILLLDISNNEEYIWTNNFDPNDTIVPPPVSPNNDSPTSTSIPVMIGISVGTCVVVISLLFGGFYLYKWRKTKTENMRALPTPGSASDNNFNHGALAIPTRTVYNYGQEAIPTHENSYY</sequence>
<dbReference type="PANTHER" id="PTHR46093">
    <property type="entry name" value="ACYL-COA-BINDING DOMAIN-CONTAINING PROTEIN 5"/>
    <property type="match status" value="1"/>
</dbReference>
<feature type="chain" id="PRO_5040437910" evidence="4">
    <location>
        <begin position="24"/>
        <end position="453"/>
    </location>
</feature>
<keyword evidence="4" id="KW-0732">Signal</keyword>
<dbReference type="Gene3D" id="2.120.10.80">
    <property type="entry name" value="Kelch-type beta propeller"/>
    <property type="match status" value="2"/>
</dbReference>
<dbReference type="InterPro" id="IPR015915">
    <property type="entry name" value="Kelch-typ_b-propeller"/>
</dbReference>
<evidence type="ECO:0000256" key="4">
    <source>
        <dbReference type="SAM" id="SignalP"/>
    </source>
</evidence>
<keyword evidence="3" id="KW-0472">Membrane</keyword>
<protein>
    <submittedName>
        <fullName evidence="5">4164_t:CDS:1</fullName>
    </submittedName>
</protein>
<keyword evidence="1" id="KW-0880">Kelch repeat</keyword>
<comment type="caution">
    <text evidence="5">The sequence shown here is derived from an EMBL/GenBank/DDBJ whole genome shotgun (WGS) entry which is preliminary data.</text>
</comment>
<feature type="signal peptide" evidence="4">
    <location>
        <begin position="1"/>
        <end position="23"/>
    </location>
</feature>
<keyword evidence="3" id="KW-1133">Transmembrane helix</keyword>
<dbReference type="SUPFAM" id="SSF117281">
    <property type="entry name" value="Kelch motif"/>
    <property type="match status" value="1"/>
</dbReference>
<dbReference type="OrthoDB" id="432528at2759"/>
<dbReference type="PANTHER" id="PTHR46093:SF18">
    <property type="entry name" value="FIBRONECTIN TYPE-III DOMAIN-CONTAINING PROTEIN"/>
    <property type="match status" value="1"/>
</dbReference>
<dbReference type="EMBL" id="CAJVPQ010007715">
    <property type="protein sequence ID" value="CAG8699718.1"/>
    <property type="molecule type" value="Genomic_DNA"/>
</dbReference>
<keyword evidence="6" id="KW-1185">Reference proteome</keyword>
<evidence type="ECO:0000256" key="3">
    <source>
        <dbReference type="SAM" id="Phobius"/>
    </source>
</evidence>
<reference evidence="5" key="1">
    <citation type="submission" date="2021-06" db="EMBL/GenBank/DDBJ databases">
        <authorList>
            <person name="Kallberg Y."/>
            <person name="Tangrot J."/>
            <person name="Rosling A."/>
        </authorList>
    </citation>
    <scope>NUCLEOTIDE SEQUENCE</scope>
    <source>
        <strain evidence="5">UK204</strain>
    </source>
</reference>
<dbReference type="AlphaFoldDB" id="A0A9N9N459"/>
<gene>
    <name evidence="5" type="ORF">FCALED_LOCUS13414</name>
</gene>
<evidence type="ECO:0000256" key="1">
    <source>
        <dbReference type="ARBA" id="ARBA00022441"/>
    </source>
</evidence>
<keyword evidence="2" id="KW-0677">Repeat</keyword>
<evidence type="ECO:0000313" key="5">
    <source>
        <dbReference type="EMBL" id="CAG8699718.1"/>
    </source>
</evidence>
<evidence type="ECO:0000313" key="6">
    <source>
        <dbReference type="Proteomes" id="UP000789570"/>
    </source>
</evidence>
<dbReference type="Proteomes" id="UP000789570">
    <property type="component" value="Unassembled WGS sequence"/>
</dbReference>
<name>A0A9N9N459_9GLOM</name>
<dbReference type="Pfam" id="PF24681">
    <property type="entry name" value="Kelch_KLHDC2_KLHL20_DRC7"/>
    <property type="match status" value="1"/>
</dbReference>
<feature type="transmembrane region" description="Helical" evidence="3">
    <location>
        <begin position="376"/>
        <end position="401"/>
    </location>
</feature>
<evidence type="ECO:0000256" key="2">
    <source>
        <dbReference type="ARBA" id="ARBA00022737"/>
    </source>
</evidence>